<evidence type="ECO:0000259" key="2">
    <source>
        <dbReference type="SMART" id="SM00014"/>
    </source>
</evidence>
<dbReference type="AlphaFoldDB" id="A0AAW5N3F7"/>
<dbReference type="InterPro" id="IPR000326">
    <property type="entry name" value="PAP2/HPO"/>
</dbReference>
<protein>
    <submittedName>
        <fullName evidence="3">Phosphatase PAP2 family protein</fullName>
    </submittedName>
</protein>
<name>A0AAW5N3F7_9BACT</name>
<dbReference type="EMBL" id="JANRHJ010000006">
    <property type="protein sequence ID" value="MCR8873662.1"/>
    <property type="molecule type" value="Genomic_DNA"/>
</dbReference>
<proteinExistence type="predicted"/>
<dbReference type="SMART" id="SM00014">
    <property type="entry name" value="acidPPc"/>
    <property type="match status" value="1"/>
</dbReference>
<dbReference type="RefSeq" id="WP_258335634.1">
    <property type="nucleotide sequence ID" value="NZ_JANRHJ010000006.1"/>
</dbReference>
<feature type="transmembrane region" description="Helical" evidence="1">
    <location>
        <begin position="27"/>
        <end position="48"/>
    </location>
</feature>
<dbReference type="Pfam" id="PF01569">
    <property type="entry name" value="PAP2"/>
    <property type="match status" value="1"/>
</dbReference>
<sequence length="235" mass="26405">MDIQQLIAADKALLLELNGSHSLFWDGFMWTVTSTSTWIPAGAVLLYIILKNNKIGHACTILLMLALTITLADQIASGVCKPYFARFRPTRDPEIMYLAHTVNAYRGGLYGFISSHAANTFAVAVFISLLFRYWGATVMMFLWAIIPSYSRIYLGVHYPGDILCGALEGCIVGAVVYCGYRYIAKRYFDQPQYISDQYTSTGYTINDIRILFITLLLTYLYAIIAGMIQAKALYF</sequence>
<keyword evidence="1" id="KW-0812">Transmembrane</keyword>
<dbReference type="Gene3D" id="1.20.144.10">
    <property type="entry name" value="Phosphatidic acid phosphatase type 2/haloperoxidase"/>
    <property type="match status" value="1"/>
</dbReference>
<dbReference type="Proteomes" id="UP001204579">
    <property type="component" value="Unassembled WGS sequence"/>
</dbReference>
<dbReference type="SUPFAM" id="SSF48317">
    <property type="entry name" value="Acid phosphatase/Vanadium-dependent haloperoxidase"/>
    <property type="match status" value="1"/>
</dbReference>
<feature type="transmembrane region" description="Helical" evidence="1">
    <location>
        <begin position="120"/>
        <end position="146"/>
    </location>
</feature>
<accession>A0AAW5N3F7</accession>
<comment type="caution">
    <text evidence="3">The sequence shown here is derived from an EMBL/GenBank/DDBJ whole genome shotgun (WGS) entry which is preliminary data.</text>
</comment>
<evidence type="ECO:0000313" key="4">
    <source>
        <dbReference type="Proteomes" id="UP001204579"/>
    </source>
</evidence>
<feature type="transmembrane region" description="Helical" evidence="1">
    <location>
        <begin position="55"/>
        <end position="75"/>
    </location>
</feature>
<keyword evidence="4" id="KW-1185">Reference proteome</keyword>
<dbReference type="CDD" id="cd03395">
    <property type="entry name" value="PAP2_like_4"/>
    <property type="match status" value="1"/>
</dbReference>
<dbReference type="PANTHER" id="PTHR14969:SF13">
    <property type="entry name" value="AT30094P"/>
    <property type="match status" value="1"/>
</dbReference>
<keyword evidence="1" id="KW-0472">Membrane</keyword>
<organism evidence="3 4">
    <name type="scientific">Phocaeicola barnesiae</name>
    <dbReference type="NCBI Taxonomy" id="376804"/>
    <lineage>
        <taxon>Bacteria</taxon>
        <taxon>Pseudomonadati</taxon>
        <taxon>Bacteroidota</taxon>
        <taxon>Bacteroidia</taxon>
        <taxon>Bacteroidales</taxon>
        <taxon>Bacteroidaceae</taxon>
        <taxon>Phocaeicola</taxon>
    </lineage>
</organism>
<gene>
    <name evidence="3" type="ORF">NW209_06500</name>
</gene>
<reference evidence="3 4" key="1">
    <citation type="submission" date="2022-08" db="EMBL/GenBank/DDBJ databases">
        <authorList>
            <person name="Zeman M."/>
            <person name="Kubasova T."/>
        </authorList>
    </citation>
    <scope>NUCLEOTIDE SEQUENCE [LARGE SCALE GENOMIC DNA]</scope>
    <source>
        <strain evidence="3 4">ET62</strain>
    </source>
</reference>
<dbReference type="PANTHER" id="PTHR14969">
    <property type="entry name" value="SPHINGOSINE-1-PHOSPHATE PHOSPHOHYDROLASE"/>
    <property type="match status" value="1"/>
</dbReference>
<feature type="domain" description="Phosphatidic acid phosphatase type 2/haloperoxidase" evidence="2">
    <location>
        <begin position="61"/>
        <end position="177"/>
    </location>
</feature>
<evidence type="ECO:0000256" key="1">
    <source>
        <dbReference type="SAM" id="Phobius"/>
    </source>
</evidence>
<keyword evidence="1" id="KW-1133">Transmembrane helix</keyword>
<feature type="transmembrane region" description="Helical" evidence="1">
    <location>
        <begin position="210"/>
        <end position="230"/>
    </location>
</feature>
<dbReference type="InterPro" id="IPR036938">
    <property type="entry name" value="PAP2/HPO_sf"/>
</dbReference>
<feature type="transmembrane region" description="Helical" evidence="1">
    <location>
        <begin position="158"/>
        <end position="180"/>
    </location>
</feature>
<evidence type="ECO:0000313" key="3">
    <source>
        <dbReference type="EMBL" id="MCR8873662.1"/>
    </source>
</evidence>